<evidence type="ECO:0000256" key="2">
    <source>
        <dbReference type="ARBA" id="ARBA00006521"/>
    </source>
</evidence>
<comment type="catalytic activity">
    <reaction evidence="1">
        <text>Hydrolyzes single-stranded DNA or mismatched double-stranded DNA and polynucleotides, releasing free uracil.</text>
        <dbReference type="EC" id="3.2.2.27"/>
    </reaction>
</comment>
<dbReference type="InterPro" id="IPR005273">
    <property type="entry name" value="Ura-DNA_glyco_family4"/>
</dbReference>
<dbReference type="GO" id="GO:0006281">
    <property type="term" value="P:DNA repair"/>
    <property type="evidence" value="ECO:0007669"/>
    <property type="project" value="UniProtKB-KW"/>
</dbReference>
<dbReference type="SMART" id="SM00986">
    <property type="entry name" value="UDG"/>
    <property type="match status" value="1"/>
</dbReference>
<dbReference type="GO" id="GO:0004844">
    <property type="term" value="F:uracil DNA N-glycosylase activity"/>
    <property type="evidence" value="ECO:0007669"/>
    <property type="project" value="UniProtKB-EC"/>
</dbReference>
<dbReference type="EC" id="3.2.2.27" evidence="3"/>
<evidence type="ECO:0000256" key="5">
    <source>
        <dbReference type="ARBA" id="ARBA00022485"/>
    </source>
</evidence>
<keyword evidence="9" id="KW-0408">Iron</keyword>
<evidence type="ECO:0000256" key="9">
    <source>
        <dbReference type="ARBA" id="ARBA00023004"/>
    </source>
</evidence>
<keyword evidence="11" id="KW-0234">DNA repair</keyword>
<dbReference type="InterPro" id="IPR051536">
    <property type="entry name" value="UDG_Type-4/5"/>
</dbReference>
<protein>
    <recommendedName>
        <fullName evidence="4">Type-4 uracil-DNA glycosylase</fullName>
        <ecNumber evidence="3">3.2.2.27</ecNumber>
    </recommendedName>
</protein>
<dbReference type="InterPro" id="IPR005122">
    <property type="entry name" value="Uracil-DNA_glycosylase-like"/>
</dbReference>
<evidence type="ECO:0000259" key="12">
    <source>
        <dbReference type="SMART" id="SM00986"/>
    </source>
</evidence>
<dbReference type="GO" id="GO:0051539">
    <property type="term" value="F:4 iron, 4 sulfur cluster binding"/>
    <property type="evidence" value="ECO:0007669"/>
    <property type="project" value="UniProtKB-KW"/>
</dbReference>
<dbReference type="Proteomes" id="UP000886289">
    <property type="component" value="Unassembled WGS sequence"/>
</dbReference>
<evidence type="ECO:0000256" key="6">
    <source>
        <dbReference type="ARBA" id="ARBA00022723"/>
    </source>
</evidence>
<dbReference type="EMBL" id="DRBS01000063">
    <property type="protein sequence ID" value="HDD43539.1"/>
    <property type="molecule type" value="Genomic_DNA"/>
</dbReference>
<keyword evidence="7" id="KW-0227">DNA damage</keyword>
<keyword evidence="10" id="KW-0411">Iron-sulfur</keyword>
<comment type="caution">
    <text evidence="13">The sequence shown here is derived from an EMBL/GenBank/DDBJ whole genome shotgun (WGS) entry which is preliminary data.</text>
</comment>
<organism evidence="13">
    <name type="scientific">Desulfofervidus auxilii</name>
    <dbReference type="NCBI Taxonomy" id="1621989"/>
    <lineage>
        <taxon>Bacteria</taxon>
        <taxon>Pseudomonadati</taxon>
        <taxon>Thermodesulfobacteriota</taxon>
        <taxon>Candidatus Desulfofervidia</taxon>
        <taxon>Candidatus Desulfofervidales</taxon>
        <taxon>Candidatus Desulfofervidaceae</taxon>
        <taxon>Candidatus Desulfofervidus</taxon>
    </lineage>
</organism>
<dbReference type="PANTHER" id="PTHR33693">
    <property type="entry name" value="TYPE-5 URACIL-DNA GLYCOSYLASE"/>
    <property type="match status" value="1"/>
</dbReference>
<evidence type="ECO:0000256" key="7">
    <source>
        <dbReference type="ARBA" id="ARBA00022763"/>
    </source>
</evidence>
<name>A0A7C0U1K2_DESA2</name>
<dbReference type="AlphaFoldDB" id="A0A7C0U1K2"/>
<dbReference type="Pfam" id="PF03167">
    <property type="entry name" value="UDG"/>
    <property type="match status" value="1"/>
</dbReference>
<dbReference type="GO" id="GO:0046872">
    <property type="term" value="F:metal ion binding"/>
    <property type="evidence" value="ECO:0007669"/>
    <property type="project" value="UniProtKB-KW"/>
</dbReference>
<comment type="similarity">
    <text evidence="2">Belongs to the uracil-DNA glycosylase (UDG) superfamily. Type 4 (UDGa) family.</text>
</comment>
<evidence type="ECO:0000256" key="3">
    <source>
        <dbReference type="ARBA" id="ARBA00012030"/>
    </source>
</evidence>
<sequence>MQELLEDIKTYLSWLPEINIKYIFLSEKMKDQLEELKESSLRKIKEELGECKRCPLWENRHHIVFGEGPANARLVIVGEAPGEEEDLQGKPFVGAAGELLTKMLKAINLSREEVYITNIVKCRPPNNRNPRPKEIEKCKPFLLKQLETIHPKVICTLGSIAAQTLLETKTSISLLRGKIYIWHGIKLIPTFHPAYLLRNPRQKKFVWEDLKLLEKTLKSI</sequence>
<evidence type="ECO:0000256" key="11">
    <source>
        <dbReference type="ARBA" id="ARBA00023204"/>
    </source>
</evidence>
<evidence type="ECO:0000256" key="1">
    <source>
        <dbReference type="ARBA" id="ARBA00001400"/>
    </source>
</evidence>
<keyword evidence="8" id="KW-0378">Hydrolase</keyword>
<dbReference type="CDD" id="cd10030">
    <property type="entry name" value="UDG-F4_TTUDGA_SPO1dp_like"/>
    <property type="match status" value="1"/>
</dbReference>
<dbReference type="InterPro" id="IPR036895">
    <property type="entry name" value="Uracil-DNA_glycosylase-like_sf"/>
</dbReference>
<gene>
    <name evidence="13" type="ORF">ENG63_01565</name>
</gene>
<evidence type="ECO:0000256" key="8">
    <source>
        <dbReference type="ARBA" id="ARBA00022801"/>
    </source>
</evidence>
<accession>A0A7C0U1K2</accession>
<evidence type="ECO:0000256" key="4">
    <source>
        <dbReference type="ARBA" id="ARBA00019403"/>
    </source>
</evidence>
<dbReference type="SMART" id="SM00987">
    <property type="entry name" value="UreE_C"/>
    <property type="match status" value="1"/>
</dbReference>
<dbReference type="PANTHER" id="PTHR33693:SF1">
    <property type="entry name" value="TYPE-4 URACIL-DNA GLYCOSYLASE"/>
    <property type="match status" value="1"/>
</dbReference>
<dbReference type="SUPFAM" id="SSF52141">
    <property type="entry name" value="Uracil-DNA glycosylase-like"/>
    <property type="match status" value="1"/>
</dbReference>
<proteinExistence type="inferred from homology"/>
<evidence type="ECO:0000256" key="10">
    <source>
        <dbReference type="ARBA" id="ARBA00023014"/>
    </source>
</evidence>
<keyword evidence="5" id="KW-0004">4Fe-4S</keyword>
<keyword evidence="6" id="KW-0479">Metal-binding</keyword>
<evidence type="ECO:0000313" key="13">
    <source>
        <dbReference type="EMBL" id="HDD43539.1"/>
    </source>
</evidence>
<dbReference type="NCBIfam" id="TIGR00758">
    <property type="entry name" value="UDG_fam4"/>
    <property type="match status" value="1"/>
</dbReference>
<reference evidence="13" key="1">
    <citation type="journal article" date="2020" name="mSystems">
        <title>Genome- and Community-Level Interaction Insights into Carbon Utilization and Element Cycling Functions of Hydrothermarchaeota in Hydrothermal Sediment.</title>
        <authorList>
            <person name="Zhou Z."/>
            <person name="Liu Y."/>
            <person name="Xu W."/>
            <person name="Pan J."/>
            <person name="Luo Z.H."/>
            <person name="Li M."/>
        </authorList>
    </citation>
    <scope>NUCLEOTIDE SEQUENCE [LARGE SCALE GENOMIC DNA]</scope>
    <source>
        <strain evidence="13">HyVt-233</strain>
    </source>
</reference>
<feature type="domain" description="Uracil-DNA glycosylase-like" evidence="12">
    <location>
        <begin position="65"/>
        <end position="211"/>
    </location>
</feature>
<dbReference type="Gene3D" id="3.40.470.10">
    <property type="entry name" value="Uracil-DNA glycosylase-like domain"/>
    <property type="match status" value="1"/>
</dbReference>